<dbReference type="Proteomes" id="UP000000263">
    <property type="component" value="Chromosome"/>
</dbReference>
<sequence>MNPLLTTCPVCGEALHVTRMECDACHTAIEGRFALGRLGRLSREQLEFVELLVKNRGNINGVAGDLKVAYNTARSRLDDVVAALGYGPPAEDARPDRRAILDRLAAKEISVEDALRLLRS</sequence>
<keyword evidence="4" id="KW-1185">Reference proteome</keyword>
<gene>
    <name evidence="3" type="ordered locus">Rcas_3353</name>
</gene>
<dbReference type="eggNOG" id="COG3877">
    <property type="taxonomic scope" value="Bacteria"/>
</dbReference>
<protein>
    <recommendedName>
        <fullName evidence="5">Fis family transcriptional regulator</fullName>
    </recommendedName>
</protein>
<dbReference type="AlphaFoldDB" id="A7NPA7"/>
<evidence type="ECO:0000259" key="1">
    <source>
        <dbReference type="Pfam" id="PF09862"/>
    </source>
</evidence>
<dbReference type="Pfam" id="PF09862">
    <property type="entry name" value="DUF2089"/>
    <property type="match status" value="1"/>
</dbReference>
<reference evidence="3 4" key="1">
    <citation type="submission" date="2007-08" db="EMBL/GenBank/DDBJ databases">
        <title>Complete sequence of Roseiflexus castenholzii DSM 13941.</title>
        <authorList>
            <consortium name="US DOE Joint Genome Institute"/>
            <person name="Copeland A."/>
            <person name="Lucas S."/>
            <person name="Lapidus A."/>
            <person name="Barry K."/>
            <person name="Glavina del Rio T."/>
            <person name="Dalin E."/>
            <person name="Tice H."/>
            <person name="Pitluck S."/>
            <person name="Thompson L.S."/>
            <person name="Brettin T."/>
            <person name="Bruce D."/>
            <person name="Detter J.C."/>
            <person name="Han C."/>
            <person name="Tapia R."/>
            <person name="Schmutz J."/>
            <person name="Larimer F."/>
            <person name="Land M."/>
            <person name="Hauser L."/>
            <person name="Kyrpides N."/>
            <person name="Mikhailova N."/>
            <person name="Bryant D.A."/>
            <person name="Hanada S."/>
            <person name="Tsukatani Y."/>
            <person name="Richardson P."/>
        </authorList>
    </citation>
    <scope>NUCLEOTIDE SEQUENCE [LARGE SCALE GENOMIC DNA]</scope>
    <source>
        <strain evidence="4">DSM 13941 / HLO8</strain>
    </source>
</reference>
<dbReference type="HOGENOM" id="CLU_132137_0_0_0"/>
<dbReference type="InterPro" id="IPR053957">
    <property type="entry name" value="DUF2089_Zn_ribbon"/>
</dbReference>
<dbReference type="EMBL" id="CP000804">
    <property type="protein sequence ID" value="ABU59403.1"/>
    <property type="molecule type" value="Genomic_DNA"/>
</dbReference>
<dbReference type="Pfam" id="PF22747">
    <property type="entry name" value="Zn_ribbon_DUF2089"/>
    <property type="match status" value="1"/>
</dbReference>
<dbReference type="RefSeq" id="WP_012121827.1">
    <property type="nucleotide sequence ID" value="NC_009767.1"/>
</dbReference>
<evidence type="ECO:0000259" key="2">
    <source>
        <dbReference type="Pfam" id="PF22747"/>
    </source>
</evidence>
<dbReference type="STRING" id="383372.Rcas_3353"/>
<accession>A7NPA7</accession>
<dbReference type="InterPro" id="IPR018658">
    <property type="entry name" value="DUF2089"/>
</dbReference>
<dbReference type="KEGG" id="rca:Rcas_3353"/>
<name>A7NPA7_ROSCS</name>
<dbReference type="OrthoDB" id="9797643at2"/>
<evidence type="ECO:0008006" key="5">
    <source>
        <dbReference type="Google" id="ProtNLM"/>
    </source>
</evidence>
<organism evidence="3 4">
    <name type="scientific">Roseiflexus castenholzii (strain DSM 13941 / HLO8)</name>
    <dbReference type="NCBI Taxonomy" id="383372"/>
    <lineage>
        <taxon>Bacteria</taxon>
        <taxon>Bacillati</taxon>
        <taxon>Chloroflexota</taxon>
        <taxon>Chloroflexia</taxon>
        <taxon>Chloroflexales</taxon>
        <taxon>Roseiflexineae</taxon>
        <taxon>Roseiflexaceae</taxon>
        <taxon>Roseiflexus</taxon>
    </lineage>
</organism>
<feature type="domain" description="DUF2089" evidence="1">
    <location>
        <begin position="41"/>
        <end position="86"/>
    </location>
</feature>
<evidence type="ECO:0000313" key="3">
    <source>
        <dbReference type="EMBL" id="ABU59403.1"/>
    </source>
</evidence>
<evidence type="ECO:0000313" key="4">
    <source>
        <dbReference type="Proteomes" id="UP000000263"/>
    </source>
</evidence>
<feature type="domain" description="DUF2089" evidence="2">
    <location>
        <begin position="8"/>
        <end position="36"/>
    </location>
</feature>
<proteinExistence type="predicted"/>